<reference evidence="1" key="1">
    <citation type="journal article" date="2023" name="Int. J. Syst. Evol. Microbiol.">
        <title>Methylocystis iwaonis sp. nov., a type II methane-oxidizing bacterium from surface soil of a rice paddy field in Japan, and emended description of the genus Methylocystis (ex Whittenbury et al. 1970) Bowman et al. 1993.</title>
        <authorList>
            <person name="Kaise H."/>
            <person name="Sawadogo J.B."/>
            <person name="Alam M.S."/>
            <person name="Ueno C."/>
            <person name="Dianou D."/>
            <person name="Shinjo R."/>
            <person name="Asakawa S."/>
        </authorList>
    </citation>
    <scope>NUCLEOTIDE SEQUENCE</scope>
    <source>
        <strain evidence="1">LMG27198</strain>
    </source>
</reference>
<sequence>MPPIRFELLRSDGAPVVYFPASLPLYRRLWCQVEVMALYLQDGPLTRIRVKGADEEMLLQTGVATALASIQACEFSACPLKSRLTAPVESLQGFNGVRLFSV</sequence>
<dbReference type="EMBL" id="BSEC01000003">
    <property type="protein sequence ID" value="GLI95477.1"/>
    <property type="molecule type" value="Genomic_DNA"/>
</dbReference>
<accession>A0A9W6GYT2</accession>
<protein>
    <submittedName>
        <fullName evidence="1">Uncharacterized protein</fullName>
    </submittedName>
</protein>
<name>A0A9W6GYT2_9HYPH</name>
<proteinExistence type="predicted"/>
<evidence type="ECO:0000313" key="2">
    <source>
        <dbReference type="Proteomes" id="UP001144323"/>
    </source>
</evidence>
<organism evidence="1 2">
    <name type="scientific">Methylocystis echinoides</name>
    <dbReference type="NCBI Taxonomy" id="29468"/>
    <lineage>
        <taxon>Bacteria</taxon>
        <taxon>Pseudomonadati</taxon>
        <taxon>Pseudomonadota</taxon>
        <taxon>Alphaproteobacteria</taxon>
        <taxon>Hyphomicrobiales</taxon>
        <taxon>Methylocystaceae</taxon>
        <taxon>Methylocystis</taxon>
    </lineage>
</organism>
<comment type="caution">
    <text evidence="1">The sequence shown here is derived from an EMBL/GenBank/DDBJ whole genome shotgun (WGS) entry which is preliminary data.</text>
</comment>
<dbReference type="AlphaFoldDB" id="A0A9W6GYT2"/>
<keyword evidence="2" id="KW-1185">Reference proteome</keyword>
<gene>
    <name evidence="1" type="ORF">LMG27198_44690</name>
</gene>
<dbReference type="Proteomes" id="UP001144323">
    <property type="component" value="Unassembled WGS sequence"/>
</dbReference>
<evidence type="ECO:0000313" key="1">
    <source>
        <dbReference type="EMBL" id="GLI95477.1"/>
    </source>
</evidence>